<proteinExistence type="predicted"/>
<dbReference type="EMBL" id="CP006852">
    <property type="protein sequence ID" value="AHC34706.1"/>
    <property type="molecule type" value="Genomic_DNA"/>
</dbReference>
<protein>
    <submittedName>
        <fullName evidence="1">Uncharacterized protein</fullName>
    </submittedName>
</protein>
<accession>A0ACA7P3Z0</accession>
<keyword evidence="2" id="KW-1185">Reference proteome</keyword>
<dbReference type="Proteomes" id="UP000018725">
    <property type="component" value="Chromosome"/>
</dbReference>
<sequence>MTMHKVIWMKRYRARLIFVICLIVAIALVVLARLDTYGLDRRASEPFAFDANGLRLAGTLWLPDHAATAAVVLVHGDGPQDRTSQQGYDPLINALLDAGIAVASWDKPGIGASQGNWLSQSMADRYVNARSALSALRSKLQGIPVGALGFSQAGWVLPRFASGEADFLVLVGGAVSWQRQGDYYTRTRLQRTGMSERDIDTTMAEMAAADDRLFASSQVPSAALLDGISPERWAFVRRNVHEDATSALKKLDIPLLALWGADDLNVDPEANPALYRKTVGGNHPANRIEVIPDATHGLLRAASYNTQLTSEWSWFTTMRFLMESRHAYAPGALETINEWVHARSGQ</sequence>
<name>A0ACA7P3Z0_9PSED</name>
<evidence type="ECO:0000313" key="2">
    <source>
        <dbReference type="Proteomes" id="UP000018725"/>
    </source>
</evidence>
<evidence type="ECO:0000313" key="1">
    <source>
        <dbReference type="EMBL" id="AHC34706.1"/>
    </source>
</evidence>
<reference evidence="1 2" key="1">
    <citation type="journal article" date="2014" name="Genome Announc.">
        <title>Complete Genome Sequence of Pseudomonas sp. Strain TKP, Isolated from a gamma-Hexachlorocyclohexane-Degrading Mixed Culture.</title>
        <authorList>
            <person name="Ohtsubo Y."/>
            <person name="Kishida K."/>
            <person name="Sato T."/>
            <person name="Tabata M."/>
            <person name="Kawasumi T."/>
            <person name="Ogura Y."/>
            <person name="Hayashi T."/>
            <person name="Tsuda M."/>
            <person name="Nagata Y."/>
        </authorList>
    </citation>
    <scope>NUCLEOTIDE SEQUENCE [LARGE SCALE GENOMIC DNA]</scope>
    <source>
        <strain evidence="1 2">TKP</strain>
    </source>
</reference>
<gene>
    <name evidence="1" type="ORF">U771_10890</name>
</gene>
<organism evidence="1 2">
    <name type="scientific">Pseudomonas gorinensis</name>
    <dbReference type="NCBI Taxonomy" id="3240790"/>
    <lineage>
        <taxon>Bacteria</taxon>
        <taxon>Pseudomonadati</taxon>
        <taxon>Pseudomonadota</taxon>
        <taxon>Gammaproteobacteria</taxon>
        <taxon>Pseudomonadales</taxon>
        <taxon>Pseudomonadaceae</taxon>
        <taxon>Pseudomonas</taxon>
    </lineage>
</organism>